<comment type="caution">
    <text evidence="2">The sequence shown here is derived from an EMBL/GenBank/DDBJ whole genome shotgun (WGS) entry which is preliminary data.</text>
</comment>
<gene>
    <name evidence="2" type="ORF">DL897_02130</name>
</gene>
<evidence type="ECO:0000259" key="1">
    <source>
        <dbReference type="PROSITE" id="PS50878"/>
    </source>
</evidence>
<proteinExistence type="predicted"/>
<dbReference type="PROSITE" id="PS50878">
    <property type="entry name" value="RT_POL"/>
    <property type="match status" value="1"/>
</dbReference>
<dbReference type="AlphaFoldDB" id="A0A364K9A8"/>
<dbReference type="InterPro" id="IPR043502">
    <property type="entry name" value="DNA/RNA_pol_sf"/>
</dbReference>
<dbReference type="CDD" id="cd01646">
    <property type="entry name" value="RT_Bac_retron_I"/>
    <property type="match status" value="1"/>
</dbReference>
<sequence>MSVNLLESLLSRGFFPKELPPVFTTRSLGSCIHELPIKYNIKPSKSITFSIPKQKHYRRILHVPHPFHQILLSIEIAKEWEQIYAFCTKSTLTFSYPKVDLSGKRAIDRAYSFQEVMEERLRSSIISKIALFTDISRFYSTIYTHVIPWALHTKELGKKKRRDKKLLGNRLDIGVRNTQEGQTLGIPIGPDTSLVMAELIGCAIDMRLQDKIANIRGLRYVDDFYLFFDTMGEAEQALTTIRETLAYYELDLNAHKTKVFHLPERLYESWKVELDLFKISSKKAEEQRVDFFNLFHKAYELYQKYQNPAIMKYALKKSIPDQLHLENWELYESWLLRIWMDVSNTYPLIVDLFNYYQRKKMPIDQKRITRVLSRSIQECLQYQHDFELVWALWLCKCLNLTLPEQLGQGLSMITNPFVVLLALDLSHLGLLKGLTKERWEQQLTNGWSENDWLLQYEGVQKGWLQGRIEHPFFQHLAKHHVQFYDPMSPFNQVTMASFRSLGYDH</sequence>
<reference evidence="2 3" key="2">
    <citation type="submission" date="2018-06" db="EMBL/GenBank/DDBJ databases">
        <authorList>
            <person name="Zhirakovskaya E."/>
        </authorList>
    </citation>
    <scope>NUCLEOTIDE SEQUENCE [LARGE SCALE GENOMIC DNA]</scope>
    <source>
        <strain evidence="2 3">FBKL4.011</strain>
    </source>
</reference>
<dbReference type="Pfam" id="PF00078">
    <property type="entry name" value="RVT_1"/>
    <property type="match status" value="1"/>
</dbReference>
<name>A0A364K9A8_9BACL</name>
<evidence type="ECO:0000313" key="3">
    <source>
        <dbReference type="Proteomes" id="UP000251213"/>
    </source>
</evidence>
<dbReference type="EMBL" id="QJKK01000001">
    <property type="protein sequence ID" value="RAL26868.1"/>
    <property type="molecule type" value="Genomic_DNA"/>
</dbReference>
<dbReference type="InterPro" id="IPR000477">
    <property type="entry name" value="RT_dom"/>
</dbReference>
<reference evidence="2 3" key="1">
    <citation type="submission" date="2018-06" db="EMBL/GenBank/DDBJ databases">
        <title>Thermoflavimicrobium daqus sp. nov., a thermophilic microbe isolated from Moutai-flavour Daqu.</title>
        <authorList>
            <person name="Wang X."/>
            <person name="Zhou H."/>
        </authorList>
    </citation>
    <scope>NUCLEOTIDE SEQUENCE [LARGE SCALE GENOMIC DNA]</scope>
    <source>
        <strain evidence="2 3">FBKL4.011</strain>
    </source>
</reference>
<feature type="domain" description="Reverse transcriptase" evidence="1">
    <location>
        <begin position="1"/>
        <end position="296"/>
    </location>
</feature>
<dbReference type="SUPFAM" id="SSF56672">
    <property type="entry name" value="DNA/RNA polymerases"/>
    <property type="match status" value="1"/>
</dbReference>
<evidence type="ECO:0000313" key="2">
    <source>
        <dbReference type="EMBL" id="RAL26868.1"/>
    </source>
</evidence>
<organism evidence="2 3">
    <name type="scientific">Thermoflavimicrobium daqui</name>
    <dbReference type="NCBI Taxonomy" id="2137476"/>
    <lineage>
        <taxon>Bacteria</taxon>
        <taxon>Bacillati</taxon>
        <taxon>Bacillota</taxon>
        <taxon>Bacilli</taxon>
        <taxon>Bacillales</taxon>
        <taxon>Thermoactinomycetaceae</taxon>
        <taxon>Thermoflavimicrobium</taxon>
    </lineage>
</organism>
<dbReference type="OrthoDB" id="9780724at2"/>
<accession>A0A364K9A8</accession>
<keyword evidence="3" id="KW-1185">Reference proteome</keyword>
<protein>
    <recommendedName>
        <fullName evidence="1">Reverse transcriptase domain-containing protein</fullName>
    </recommendedName>
</protein>
<dbReference type="Proteomes" id="UP000251213">
    <property type="component" value="Unassembled WGS sequence"/>
</dbReference>